<organism evidence="1 2">
    <name type="scientific">Macrostomum lignano</name>
    <dbReference type="NCBI Taxonomy" id="282301"/>
    <lineage>
        <taxon>Eukaryota</taxon>
        <taxon>Metazoa</taxon>
        <taxon>Spiralia</taxon>
        <taxon>Lophotrochozoa</taxon>
        <taxon>Platyhelminthes</taxon>
        <taxon>Rhabditophora</taxon>
        <taxon>Macrostomorpha</taxon>
        <taxon>Macrostomida</taxon>
        <taxon>Macrostomidae</taxon>
        <taxon>Macrostomum</taxon>
    </lineage>
</organism>
<name>A0A267GQM1_9PLAT</name>
<dbReference type="InterPro" id="IPR013320">
    <property type="entry name" value="ConA-like_dom_sf"/>
</dbReference>
<sequence>MGVVSKLRAALVMSDDADASRSNLVCGQTQQWMSENVEWSSEGAKLDGVSSKMWLENVEFANLQQGLTWLVRLKREIGDAPILESYDCTAWSGFGAAFWDGASRGLFGVRIASSYSSYQTALETNFFDANSSVEVGLTSASVSSRTFFSNGGFVPPEKGTVIGSYTASVIPNCTSLRLGFQRGDSRMLNGTVQAVAVMNDSMTEAEIRSFFGLVR</sequence>
<protein>
    <submittedName>
        <fullName evidence="1">Uncharacterized protein</fullName>
    </submittedName>
</protein>
<evidence type="ECO:0000313" key="2">
    <source>
        <dbReference type="Proteomes" id="UP000215902"/>
    </source>
</evidence>
<dbReference type="Proteomes" id="UP000215902">
    <property type="component" value="Unassembled WGS sequence"/>
</dbReference>
<evidence type="ECO:0000313" key="1">
    <source>
        <dbReference type="EMBL" id="PAA88331.1"/>
    </source>
</evidence>
<dbReference type="AlphaFoldDB" id="A0A267GQM1"/>
<dbReference type="EMBL" id="NIVC01000195">
    <property type="protein sequence ID" value="PAA88331.1"/>
    <property type="molecule type" value="Genomic_DNA"/>
</dbReference>
<accession>A0A267GQM1</accession>
<keyword evidence="2" id="KW-1185">Reference proteome</keyword>
<gene>
    <name evidence="1" type="ORF">BOX15_Mlig033890g1</name>
</gene>
<reference evidence="1 2" key="1">
    <citation type="submission" date="2017-06" db="EMBL/GenBank/DDBJ databases">
        <title>A platform for efficient transgenesis in Macrostomum lignano, a flatworm model organism for stem cell research.</title>
        <authorList>
            <person name="Berezikov E."/>
        </authorList>
    </citation>
    <scope>NUCLEOTIDE SEQUENCE [LARGE SCALE GENOMIC DNA]</scope>
    <source>
        <strain evidence="1">DV1</strain>
        <tissue evidence="1">Whole organism</tissue>
    </source>
</reference>
<proteinExistence type="predicted"/>
<comment type="caution">
    <text evidence="1">The sequence shown here is derived from an EMBL/GenBank/DDBJ whole genome shotgun (WGS) entry which is preliminary data.</text>
</comment>
<dbReference type="SUPFAM" id="SSF49899">
    <property type="entry name" value="Concanavalin A-like lectins/glucanases"/>
    <property type="match status" value="1"/>
</dbReference>